<feature type="transmembrane region" description="Helical" evidence="1">
    <location>
        <begin position="149"/>
        <end position="170"/>
    </location>
</feature>
<feature type="transmembrane region" description="Helical" evidence="1">
    <location>
        <begin position="72"/>
        <end position="96"/>
    </location>
</feature>
<dbReference type="Proteomes" id="UP001595872">
    <property type="component" value="Unassembled WGS sequence"/>
</dbReference>
<evidence type="ECO:0000313" key="3">
    <source>
        <dbReference type="Proteomes" id="UP001595872"/>
    </source>
</evidence>
<keyword evidence="1" id="KW-0472">Membrane</keyword>
<protein>
    <submittedName>
        <fullName evidence="2">DUF2127 domain-containing protein</fullName>
    </submittedName>
</protein>
<dbReference type="EMBL" id="JBHSIT010000015">
    <property type="protein sequence ID" value="MFC4913169.1"/>
    <property type="molecule type" value="Genomic_DNA"/>
</dbReference>
<gene>
    <name evidence="2" type="ORF">ACFPCY_38135</name>
</gene>
<reference evidence="3" key="1">
    <citation type="journal article" date="2019" name="Int. J. Syst. Evol. Microbiol.">
        <title>The Global Catalogue of Microorganisms (GCM) 10K type strain sequencing project: providing services to taxonomists for standard genome sequencing and annotation.</title>
        <authorList>
            <consortium name="The Broad Institute Genomics Platform"/>
            <consortium name="The Broad Institute Genome Sequencing Center for Infectious Disease"/>
            <person name="Wu L."/>
            <person name="Ma J."/>
        </authorList>
    </citation>
    <scope>NUCLEOTIDE SEQUENCE [LARGE SCALE GENOMIC DNA]</scope>
    <source>
        <strain evidence="3">KLKA75</strain>
    </source>
</reference>
<sequence>MDWSLLTCARKGHITYAPDEPRLKLRLHTETPIGDAWRCLRCGAYIHGEPHGAGPADRAPLVKRGKELRDAFIMRFFAVERIIRGLVVLAAAYGVWRFSSHRGSIQRIFEKEIPLLRPLAHQVGWDLDHSKIVESFRKVFDLNERTLRWLALALLAYAAIEIIEAVGLWLLQRWGEYFAVVATSFGLPIEIYELTERITAVRIGALVINVGLIVYIVATKRLFGVRGGKAAHEAHLRGASLLEVEEAAGADA</sequence>
<keyword evidence="1" id="KW-0812">Transmembrane</keyword>
<feature type="transmembrane region" description="Helical" evidence="1">
    <location>
        <begin position="200"/>
        <end position="218"/>
    </location>
</feature>
<keyword evidence="3" id="KW-1185">Reference proteome</keyword>
<dbReference type="Pfam" id="PF09900">
    <property type="entry name" value="DUF2127"/>
    <property type="match status" value="1"/>
</dbReference>
<accession>A0ABV9UBD8</accession>
<dbReference type="InterPro" id="IPR021125">
    <property type="entry name" value="DUF2127"/>
</dbReference>
<evidence type="ECO:0000256" key="1">
    <source>
        <dbReference type="SAM" id="Phobius"/>
    </source>
</evidence>
<keyword evidence="1" id="KW-1133">Transmembrane helix</keyword>
<organism evidence="2 3">
    <name type="scientific">Actinomadura gamaensis</name>
    <dbReference type="NCBI Taxonomy" id="1763541"/>
    <lineage>
        <taxon>Bacteria</taxon>
        <taxon>Bacillati</taxon>
        <taxon>Actinomycetota</taxon>
        <taxon>Actinomycetes</taxon>
        <taxon>Streptosporangiales</taxon>
        <taxon>Thermomonosporaceae</taxon>
        <taxon>Actinomadura</taxon>
    </lineage>
</organism>
<comment type="caution">
    <text evidence="2">The sequence shown here is derived from an EMBL/GenBank/DDBJ whole genome shotgun (WGS) entry which is preliminary data.</text>
</comment>
<proteinExistence type="predicted"/>
<dbReference type="RefSeq" id="WP_378263823.1">
    <property type="nucleotide sequence ID" value="NZ_JBHSIT010000015.1"/>
</dbReference>
<name>A0ABV9UBD8_9ACTN</name>
<evidence type="ECO:0000313" key="2">
    <source>
        <dbReference type="EMBL" id="MFC4913169.1"/>
    </source>
</evidence>